<keyword evidence="4 7" id="KW-0812">Transmembrane</keyword>
<dbReference type="PANTHER" id="PTHR34582">
    <property type="entry name" value="UPF0702 TRANSMEMBRANE PROTEIN YCAP"/>
    <property type="match status" value="1"/>
</dbReference>
<dbReference type="PANTHER" id="PTHR34582:SF6">
    <property type="entry name" value="UPF0702 TRANSMEMBRANE PROTEIN YCAP"/>
    <property type="match status" value="1"/>
</dbReference>
<evidence type="ECO:0000256" key="6">
    <source>
        <dbReference type="ARBA" id="ARBA00023136"/>
    </source>
</evidence>
<dbReference type="InterPro" id="IPR023090">
    <property type="entry name" value="UPF0702_alpha/beta_dom_sf"/>
</dbReference>
<comment type="similarity">
    <text evidence="2">Belongs to the UPF0702 family.</text>
</comment>
<dbReference type="GO" id="GO:0005886">
    <property type="term" value="C:plasma membrane"/>
    <property type="evidence" value="ECO:0007669"/>
    <property type="project" value="UniProtKB-SubCell"/>
</dbReference>
<feature type="domain" description="YetF C-terminal" evidence="8">
    <location>
        <begin position="102"/>
        <end position="163"/>
    </location>
</feature>
<evidence type="ECO:0000313" key="9">
    <source>
        <dbReference type="EMBL" id="MDY5140059.1"/>
    </source>
</evidence>
<keyword evidence="5 7" id="KW-1133">Transmembrane helix</keyword>
<feature type="transmembrane region" description="Helical" evidence="7">
    <location>
        <begin position="20"/>
        <end position="41"/>
    </location>
</feature>
<evidence type="ECO:0000259" key="8">
    <source>
        <dbReference type="Pfam" id="PF04239"/>
    </source>
</evidence>
<gene>
    <name evidence="9" type="ORF">R6G74_01840</name>
    <name evidence="10" type="ORF">R6P33_00190</name>
</gene>
<organism evidence="9 12">
    <name type="scientific">Actinotignum timonense</name>
    <dbReference type="NCBI Taxonomy" id="1870995"/>
    <lineage>
        <taxon>Bacteria</taxon>
        <taxon>Bacillati</taxon>
        <taxon>Actinomycetota</taxon>
        <taxon>Actinomycetes</taxon>
        <taxon>Actinomycetales</taxon>
        <taxon>Actinomycetaceae</taxon>
        <taxon>Actinotignum</taxon>
    </lineage>
</organism>
<feature type="transmembrane region" description="Helical" evidence="7">
    <location>
        <begin position="75"/>
        <end position="96"/>
    </location>
</feature>
<dbReference type="Proteomes" id="UP001284901">
    <property type="component" value="Unassembled WGS sequence"/>
</dbReference>
<evidence type="ECO:0000313" key="12">
    <source>
        <dbReference type="Proteomes" id="UP001288320"/>
    </source>
</evidence>
<dbReference type="Pfam" id="PF04239">
    <property type="entry name" value="DUF421"/>
    <property type="match status" value="1"/>
</dbReference>
<dbReference type="RefSeq" id="WP_180948620.1">
    <property type="nucleotide sequence ID" value="NZ_CAUPFC010000002.1"/>
</dbReference>
<dbReference type="Gene3D" id="3.30.240.20">
    <property type="entry name" value="bsu07140 like domains"/>
    <property type="match status" value="1"/>
</dbReference>
<accession>A0AAW9HAN6</accession>
<dbReference type="EMBL" id="JAWNFV010000002">
    <property type="protein sequence ID" value="MDY5140059.1"/>
    <property type="molecule type" value="Genomic_DNA"/>
</dbReference>
<name>A0AAW9HAN6_9ACTO</name>
<evidence type="ECO:0000313" key="10">
    <source>
        <dbReference type="EMBL" id="MDY5145442.1"/>
    </source>
</evidence>
<dbReference type="Proteomes" id="UP001288320">
    <property type="component" value="Unassembled WGS sequence"/>
</dbReference>
<keyword evidence="11" id="KW-1185">Reference proteome</keyword>
<evidence type="ECO:0000256" key="5">
    <source>
        <dbReference type="ARBA" id="ARBA00022989"/>
    </source>
</evidence>
<dbReference type="InterPro" id="IPR007353">
    <property type="entry name" value="DUF421"/>
</dbReference>
<sequence>MSEIDHLKLPELLGITWLQAGAIAVATCLIYLFLVVILRALGQNVVSRLSTSDMAAVVVIGAIAGRVTLGHTPTLAGGVVALLTLFFMQALLRFIALSHRGEAWVHARPVVIWARGELTPAARRHSTTTEEIMMAVRLRGVACVDDVAAVILEPNGQLSVLTGPAAALDPRLLAGVKDAERI</sequence>
<dbReference type="AlphaFoldDB" id="A0AAW9HAN6"/>
<comment type="subcellular location">
    <subcellularLocation>
        <location evidence="1">Cell membrane</location>
        <topology evidence="1">Multi-pass membrane protein</topology>
    </subcellularLocation>
</comment>
<evidence type="ECO:0000313" key="11">
    <source>
        <dbReference type="Proteomes" id="UP001284901"/>
    </source>
</evidence>
<evidence type="ECO:0000256" key="1">
    <source>
        <dbReference type="ARBA" id="ARBA00004651"/>
    </source>
</evidence>
<keyword evidence="6 7" id="KW-0472">Membrane</keyword>
<comment type="caution">
    <text evidence="9">The sequence shown here is derived from an EMBL/GenBank/DDBJ whole genome shotgun (WGS) entry which is preliminary data.</text>
</comment>
<keyword evidence="3" id="KW-1003">Cell membrane</keyword>
<evidence type="ECO:0000256" key="2">
    <source>
        <dbReference type="ARBA" id="ARBA00006448"/>
    </source>
</evidence>
<proteinExistence type="inferred from homology"/>
<reference evidence="9 11" key="1">
    <citation type="submission" date="2023-10" db="EMBL/GenBank/DDBJ databases">
        <title>Whole Genome based description of the genera Actinobaculum and Actinotignum reveals a complex phylogenetic relationship within the species included in the genus Actinotignum.</title>
        <authorList>
            <person name="Jensen C.S."/>
            <person name="Dargis R."/>
            <person name="Kemp M."/>
            <person name="Christensen J.J."/>
        </authorList>
    </citation>
    <scope>NUCLEOTIDE SEQUENCE</scope>
    <source>
        <strain evidence="10 11">SLA_B089</strain>
        <strain evidence="9">SLA_B245</strain>
    </source>
</reference>
<evidence type="ECO:0000256" key="3">
    <source>
        <dbReference type="ARBA" id="ARBA00022475"/>
    </source>
</evidence>
<evidence type="ECO:0000256" key="7">
    <source>
        <dbReference type="SAM" id="Phobius"/>
    </source>
</evidence>
<dbReference type="EMBL" id="JAWNFY010000001">
    <property type="protein sequence ID" value="MDY5145442.1"/>
    <property type="molecule type" value="Genomic_DNA"/>
</dbReference>
<evidence type="ECO:0000256" key="4">
    <source>
        <dbReference type="ARBA" id="ARBA00022692"/>
    </source>
</evidence>
<protein>
    <submittedName>
        <fullName evidence="9">DUF421 domain-containing protein</fullName>
    </submittedName>
</protein>
<feature type="transmembrane region" description="Helical" evidence="7">
    <location>
        <begin position="53"/>
        <end position="69"/>
    </location>
</feature>
<dbReference type="GeneID" id="92814129"/>